<evidence type="ECO:0000313" key="3">
    <source>
        <dbReference type="Proteomes" id="UP000033572"/>
    </source>
</evidence>
<comment type="caution">
    <text evidence="2">The sequence shown here is derived from an EMBL/GenBank/DDBJ whole genome shotgun (WGS) entry which is preliminary data.</text>
</comment>
<dbReference type="Proteomes" id="UP000033572">
    <property type="component" value="Unassembled WGS sequence"/>
</dbReference>
<evidence type="ECO:0008006" key="4">
    <source>
        <dbReference type="Google" id="ProtNLM"/>
    </source>
</evidence>
<feature type="transmembrane region" description="Helical" evidence="1">
    <location>
        <begin position="40"/>
        <end position="61"/>
    </location>
</feature>
<feature type="transmembrane region" description="Helical" evidence="1">
    <location>
        <begin position="324"/>
        <end position="344"/>
    </location>
</feature>
<feature type="transmembrane region" description="Helical" evidence="1">
    <location>
        <begin position="82"/>
        <end position="104"/>
    </location>
</feature>
<protein>
    <recommendedName>
        <fullName evidence="4">Polysaccharide biosynthesis protein</fullName>
    </recommendedName>
</protein>
<dbReference type="EMBL" id="JYIU01000039">
    <property type="protein sequence ID" value="KJL22343.1"/>
    <property type="molecule type" value="Genomic_DNA"/>
</dbReference>
<keyword evidence="3" id="KW-1185">Reference proteome</keyword>
<evidence type="ECO:0000313" key="2">
    <source>
        <dbReference type="EMBL" id="KJL22343.1"/>
    </source>
</evidence>
<feature type="transmembrane region" description="Helical" evidence="1">
    <location>
        <begin position="165"/>
        <end position="189"/>
    </location>
</feature>
<name>A0A0F0KN92_9MICO</name>
<keyword evidence="1" id="KW-0472">Membrane</keyword>
<dbReference type="AlphaFoldDB" id="A0A0F0KN92"/>
<feature type="transmembrane region" description="Helical" evidence="1">
    <location>
        <begin position="246"/>
        <end position="269"/>
    </location>
</feature>
<proteinExistence type="predicted"/>
<dbReference type="PATRIC" id="fig|104336.4.peg.1496"/>
<reference evidence="2 3" key="1">
    <citation type="submission" date="2015-02" db="EMBL/GenBank/DDBJ databases">
        <title>Draft genome sequences of ten Microbacterium spp. with emphasis on heavy metal contaminated environments.</title>
        <authorList>
            <person name="Corretto E."/>
        </authorList>
    </citation>
    <scope>NUCLEOTIDE SEQUENCE [LARGE SCALE GENOMIC DNA]</scope>
    <source>
        <strain evidence="2 3">DSM 12966</strain>
    </source>
</reference>
<gene>
    <name evidence="2" type="ORF">RN50_01461</name>
</gene>
<evidence type="ECO:0000256" key="1">
    <source>
        <dbReference type="SAM" id="Phobius"/>
    </source>
</evidence>
<keyword evidence="1" id="KW-1133">Transmembrane helix</keyword>
<sequence>MHAPRRFGQNVVLSLSGSILPALVGVAGTILLLRSSSGDASVTVLTAWTLLGYMVLSDLGLTRSASKLVSAGTAPTTAVGTLWRTALPLGIALSALTLVVGLLVSPWLLLLVPVPLLTALQFPVAGALEASGQFAVLAGQRLINALTVYLLPPLAIALLDPAQGIPVGFGVLLLGRVVLFWYLFAHLAVPLRATLGATFDRKAGSQAHLVFWVGLSSIVGPAFLYADRLAVSLGAFSDGEWVDYTALSELLLKSYVIPSAVLAVVFPWLATRASAHLPLLRKLVSRGLPLAAFAGAGLVTALGFLVPSDLVAVILPIAGDRDGMSAIVLLVVATGLNWISQVYIAVLQGFDRQKVVAVWQLALALPFAGGLLIASVSGSLAVVAAVALARIALLAIILALEARRTLASRT</sequence>
<accession>A0A0F0KN92</accession>
<feature type="transmembrane region" description="Helical" evidence="1">
    <location>
        <begin position="12"/>
        <end position="34"/>
    </location>
</feature>
<feature type="transmembrane region" description="Helical" evidence="1">
    <location>
        <begin position="209"/>
        <end position="226"/>
    </location>
</feature>
<dbReference type="KEGG" id="mfol:DXT68_13285"/>
<organism evidence="2 3">
    <name type="scientific">Microbacterium foliorum</name>
    <dbReference type="NCBI Taxonomy" id="104336"/>
    <lineage>
        <taxon>Bacteria</taxon>
        <taxon>Bacillati</taxon>
        <taxon>Actinomycetota</taxon>
        <taxon>Actinomycetes</taxon>
        <taxon>Micrococcales</taxon>
        <taxon>Microbacteriaceae</taxon>
        <taxon>Microbacterium</taxon>
    </lineage>
</organism>
<feature type="transmembrane region" description="Helical" evidence="1">
    <location>
        <begin position="356"/>
        <end position="374"/>
    </location>
</feature>
<feature type="transmembrane region" description="Helical" evidence="1">
    <location>
        <begin position="290"/>
        <end position="318"/>
    </location>
</feature>
<keyword evidence="1" id="KW-0812">Transmembrane</keyword>
<feature type="transmembrane region" description="Helical" evidence="1">
    <location>
        <begin position="380"/>
        <end position="400"/>
    </location>
</feature>